<evidence type="ECO:0000313" key="3">
    <source>
        <dbReference type="EMBL" id="EED91019.1"/>
    </source>
</evidence>
<dbReference type="PROSITE" id="PS50011">
    <property type="entry name" value="PROTEIN_KINASE_DOM"/>
    <property type="match status" value="1"/>
</dbReference>
<dbReference type="SUPFAM" id="SSF56112">
    <property type="entry name" value="Protein kinase-like (PK-like)"/>
    <property type="match status" value="1"/>
</dbReference>
<keyword evidence="4" id="KW-1185">Reference proteome</keyword>
<organism evidence="3 4">
    <name type="scientific">Thalassiosira pseudonana</name>
    <name type="common">Marine diatom</name>
    <name type="synonym">Cyclotella nana</name>
    <dbReference type="NCBI Taxonomy" id="35128"/>
    <lineage>
        <taxon>Eukaryota</taxon>
        <taxon>Sar</taxon>
        <taxon>Stramenopiles</taxon>
        <taxon>Ochrophyta</taxon>
        <taxon>Bacillariophyta</taxon>
        <taxon>Coscinodiscophyceae</taxon>
        <taxon>Thalassiosirophycidae</taxon>
        <taxon>Thalassiosirales</taxon>
        <taxon>Thalassiosiraceae</taxon>
        <taxon>Thalassiosira</taxon>
    </lineage>
</organism>
<feature type="compositionally biased region" description="Low complexity" evidence="1">
    <location>
        <begin position="115"/>
        <end position="126"/>
    </location>
</feature>
<dbReference type="InParanoid" id="B8C4X0"/>
<dbReference type="RefSeq" id="XP_002290912.1">
    <property type="nucleotide sequence ID" value="XM_002290876.1"/>
</dbReference>
<evidence type="ECO:0000259" key="2">
    <source>
        <dbReference type="PROSITE" id="PS50011"/>
    </source>
</evidence>
<dbReference type="PaxDb" id="35128-Thaps5874"/>
<reference evidence="3 4" key="2">
    <citation type="journal article" date="2008" name="Nature">
        <title>The Phaeodactylum genome reveals the evolutionary history of diatom genomes.</title>
        <authorList>
            <person name="Bowler C."/>
            <person name="Allen A.E."/>
            <person name="Badger J.H."/>
            <person name="Grimwood J."/>
            <person name="Jabbari K."/>
            <person name="Kuo A."/>
            <person name="Maheswari U."/>
            <person name="Martens C."/>
            <person name="Maumus F."/>
            <person name="Otillar R.P."/>
            <person name="Rayko E."/>
            <person name="Salamov A."/>
            <person name="Vandepoele K."/>
            <person name="Beszteri B."/>
            <person name="Gruber A."/>
            <person name="Heijde M."/>
            <person name="Katinka M."/>
            <person name="Mock T."/>
            <person name="Valentin K."/>
            <person name="Verret F."/>
            <person name="Berges J.A."/>
            <person name="Brownlee C."/>
            <person name="Cadoret J.P."/>
            <person name="Chiovitti A."/>
            <person name="Choi C.J."/>
            <person name="Coesel S."/>
            <person name="De Martino A."/>
            <person name="Detter J.C."/>
            <person name="Durkin C."/>
            <person name="Falciatore A."/>
            <person name="Fournet J."/>
            <person name="Haruta M."/>
            <person name="Huysman M.J."/>
            <person name="Jenkins B.D."/>
            <person name="Jiroutova K."/>
            <person name="Jorgensen R.E."/>
            <person name="Joubert Y."/>
            <person name="Kaplan A."/>
            <person name="Kroger N."/>
            <person name="Kroth P.G."/>
            <person name="La Roche J."/>
            <person name="Lindquist E."/>
            <person name="Lommer M."/>
            <person name="Martin-Jezequel V."/>
            <person name="Lopez P.J."/>
            <person name="Lucas S."/>
            <person name="Mangogna M."/>
            <person name="McGinnis K."/>
            <person name="Medlin L.K."/>
            <person name="Montsant A."/>
            <person name="Oudot-Le Secq M.P."/>
            <person name="Napoli C."/>
            <person name="Obornik M."/>
            <person name="Parker M.S."/>
            <person name="Petit J.L."/>
            <person name="Porcel B.M."/>
            <person name="Poulsen N."/>
            <person name="Robison M."/>
            <person name="Rychlewski L."/>
            <person name="Rynearson T.A."/>
            <person name="Schmutz J."/>
            <person name="Shapiro H."/>
            <person name="Siaut M."/>
            <person name="Stanley M."/>
            <person name="Sussman M.R."/>
            <person name="Taylor A.R."/>
            <person name="Vardi A."/>
            <person name="von Dassow P."/>
            <person name="Vyverman W."/>
            <person name="Willis A."/>
            <person name="Wyrwicz L.S."/>
            <person name="Rokhsar D.S."/>
            <person name="Weissenbach J."/>
            <person name="Armbrust E.V."/>
            <person name="Green B.R."/>
            <person name="Van de Peer Y."/>
            <person name="Grigoriev I.V."/>
        </authorList>
    </citation>
    <scope>NUCLEOTIDE SEQUENCE [LARGE SCALE GENOMIC DNA]</scope>
    <source>
        <strain evidence="3 4">CCMP1335</strain>
    </source>
</reference>
<dbReference type="PANTHER" id="PTHR36796:SF1">
    <property type="entry name" value="PROTEIN KINASE SUPERFAMILY PROTEIN"/>
    <property type="match status" value="1"/>
</dbReference>
<dbReference type="KEGG" id="tps:THAPSDRAFT_5874"/>
<evidence type="ECO:0000313" key="4">
    <source>
        <dbReference type="Proteomes" id="UP000001449"/>
    </source>
</evidence>
<dbReference type="OMA" id="RTNICCE"/>
<name>B8C4X0_THAPS</name>
<evidence type="ECO:0000256" key="1">
    <source>
        <dbReference type="SAM" id="MobiDB-lite"/>
    </source>
</evidence>
<dbReference type="InterPro" id="IPR000719">
    <property type="entry name" value="Prot_kinase_dom"/>
</dbReference>
<dbReference type="GO" id="GO:0005524">
    <property type="term" value="F:ATP binding"/>
    <property type="evidence" value="ECO:0007669"/>
    <property type="project" value="InterPro"/>
</dbReference>
<gene>
    <name evidence="3" type="ORF">THAPSDRAFT_5874</name>
</gene>
<feature type="domain" description="Protein kinase" evidence="2">
    <location>
        <begin position="299"/>
        <end position="656"/>
    </location>
</feature>
<feature type="region of interest" description="Disordered" evidence="1">
    <location>
        <begin position="205"/>
        <end position="229"/>
    </location>
</feature>
<proteinExistence type="predicted"/>
<protein>
    <recommendedName>
        <fullName evidence="2">Protein kinase domain-containing protein</fullName>
    </recommendedName>
</protein>
<feature type="compositionally biased region" description="Acidic residues" evidence="1">
    <location>
        <begin position="127"/>
        <end position="141"/>
    </location>
</feature>
<dbReference type="eggNOG" id="ENOG502RRBI">
    <property type="taxonomic scope" value="Eukaryota"/>
</dbReference>
<dbReference type="HOGENOM" id="CLU_415354_0_0_1"/>
<dbReference type="EMBL" id="CM000643">
    <property type="protein sequence ID" value="EED91019.1"/>
    <property type="molecule type" value="Genomic_DNA"/>
</dbReference>
<feature type="region of interest" description="Disordered" evidence="1">
    <location>
        <begin position="115"/>
        <end position="151"/>
    </location>
</feature>
<dbReference type="InterPro" id="IPR011009">
    <property type="entry name" value="Kinase-like_dom_sf"/>
</dbReference>
<dbReference type="AlphaFoldDB" id="B8C4X0"/>
<sequence>MPAALFYLSSAASIATVRSLVTRSAFVEPISSSATLQQSTAFALVHRTTTTTTTTTASRRGNSFGIGGFQLWNSKQNSNNANEDDNATNEIFYDDFADLIGTDYASQSSVLDVSSSTSSSIANNNNAEDEEDSLPDFDDDDTPKRTNPKDLIAIPLPKLTSPLNDLIGATTRNFSFGPDLLISSYAGSLGFDEVVDWQYYAMDEDSGERTPVSPRPMDPSQPARTRSSSGSVVRLFRGEIVGKLASVLRSRGLDSRAWMKEYSGKDALELARSERRNVGRLQSEWLRGYLENSGRGEDRELLERMMEGEWMDVAQRRYVDGLTDTPTKEDDDHLATLMQILLKEKAPFTSLLGEMNLNDYYDDPDLDPNEWYRSLGVKPPQPGSVWLIYDYHGLSTAASYAVPLLMQRNKLPPKRGPFGGIVQAPPLPPFKERARYMVQGVLKGMLNSLAVAHESGIVHRSLGRSSFILSSVGQDKREATSPYAVVVERLRVILGDWGFSASLEEAVQEKEFIARCRVYGITAVGPDGRVNGAAIEFAKAEDLHALGFVFLAMLFTTLAEPITLSAQLPPTDDDSWQRLFSEIFEKDMDEFRDYCSNEDVWNSVVELLDKEEGEGWKVLGQLLLARENVANQYNDADENEKEDVVSARGLLSSQFFRMRLI</sequence>
<dbReference type="Proteomes" id="UP000001449">
    <property type="component" value="Chromosome 6"/>
</dbReference>
<dbReference type="PANTHER" id="PTHR36796">
    <property type="entry name" value="PROTEIN KINASE SUPERFAMILY PROTEIN"/>
    <property type="match status" value="1"/>
</dbReference>
<dbReference type="GO" id="GO:0004672">
    <property type="term" value="F:protein kinase activity"/>
    <property type="evidence" value="ECO:0007669"/>
    <property type="project" value="InterPro"/>
</dbReference>
<accession>B8C4X0</accession>
<dbReference type="GeneID" id="7448363"/>
<reference evidence="3 4" key="1">
    <citation type="journal article" date="2004" name="Science">
        <title>The genome of the diatom Thalassiosira pseudonana: ecology, evolution, and metabolism.</title>
        <authorList>
            <person name="Armbrust E.V."/>
            <person name="Berges J.A."/>
            <person name="Bowler C."/>
            <person name="Green B.R."/>
            <person name="Martinez D."/>
            <person name="Putnam N.H."/>
            <person name="Zhou S."/>
            <person name="Allen A.E."/>
            <person name="Apt K.E."/>
            <person name="Bechner M."/>
            <person name="Brzezinski M.A."/>
            <person name="Chaal B.K."/>
            <person name="Chiovitti A."/>
            <person name="Davis A.K."/>
            <person name="Demarest M.S."/>
            <person name="Detter J.C."/>
            <person name="Glavina T."/>
            <person name="Goodstein D."/>
            <person name="Hadi M.Z."/>
            <person name="Hellsten U."/>
            <person name="Hildebrand M."/>
            <person name="Jenkins B.D."/>
            <person name="Jurka J."/>
            <person name="Kapitonov V.V."/>
            <person name="Kroger N."/>
            <person name="Lau W.W."/>
            <person name="Lane T.W."/>
            <person name="Larimer F.W."/>
            <person name="Lippmeier J.C."/>
            <person name="Lucas S."/>
            <person name="Medina M."/>
            <person name="Montsant A."/>
            <person name="Obornik M."/>
            <person name="Parker M.S."/>
            <person name="Palenik B."/>
            <person name="Pazour G.J."/>
            <person name="Richardson P.M."/>
            <person name="Rynearson T.A."/>
            <person name="Saito M.A."/>
            <person name="Schwartz D.C."/>
            <person name="Thamatrakoln K."/>
            <person name="Valentin K."/>
            <person name="Vardi A."/>
            <person name="Wilkerson F.P."/>
            <person name="Rokhsar D.S."/>
        </authorList>
    </citation>
    <scope>NUCLEOTIDE SEQUENCE [LARGE SCALE GENOMIC DNA]</scope>
    <source>
        <strain evidence="3 4">CCMP1335</strain>
    </source>
</reference>
<dbReference type="Gene3D" id="1.10.510.10">
    <property type="entry name" value="Transferase(Phosphotransferase) domain 1"/>
    <property type="match status" value="1"/>
</dbReference>